<dbReference type="PANTHER" id="PTHR32234:SF3">
    <property type="entry name" value="SUPPRESSION OF COPPER SENSITIVITY PROTEIN"/>
    <property type="match status" value="1"/>
</dbReference>
<evidence type="ECO:0000256" key="1">
    <source>
        <dbReference type="ARBA" id="ARBA00004141"/>
    </source>
</evidence>
<name>A0ABM6QC57_9PROT</name>
<dbReference type="Pfam" id="PF13899">
    <property type="entry name" value="Thioredoxin_7"/>
    <property type="match status" value="1"/>
</dbReference>
<feature type="transmembrane region" description="Helical" evidence="7">
    <location>
        <begin position="353"/>
        <end position="378"/>
    </location>
</feature>
<reference evidence="10 11" key="1">
    <citation type="submission" date="2017-10" db="EMBL/GenBank/DDBJ databases">
        <title>Biodiversity and function of Thalassospira species in the particle-attached aromatic-hydrocarbon-degrading consortia from the surface seawater of the China South Sea.</title>
        <authorList>
            <person name="Dong C."/>
            <person name="Liu R."/>
            <person name="Shao Z."/>
        </authorList>
    </citation>
    <scope>NUCLEOTIDE SEQUENCE [LARGE SCALE GENOMIC DNA]</scope>
    <source>
        <strain evidence="10 11">CSC3H3</strain>
    </source>
</reference>
<evidence type="ECO:0000256" key="7">
    <source>
        <dbReference type="SAM" id="Phobius"/>
    </source>
</evidence>
<evidence type="ECO:0000313" key="11">
    <source>
        <dbReference type="Proteomes" id="UP000233458"/>
    </source>
</evidence>
<dbReference type="Pfam" id="PF02683">
    <property type="entry name" value="DsbD_TM"/>
    <property type="match status" value="1"/>
</dbReference>
<dbReference type="InterPro" id="IPR003834">
    <property type="entry name" value="Cyt_c_assmbl_TM_dom"/>
</dbReference>
<dbReference type="SUPFAM" id="SSF52833">
    <property type="entry name" value="Thioredoxin-like"/>
    <property type="match status" value="1"/>
</dbReference>
<keyword evidence="6" id="KW-0676">Redox-active center</keyword>
<evidence type="ECO:0000256" key="4">
    <source>
        <dbReference type="ARBA" id="ARBA00022989"/>
    </source>
</evidence>
<protein>
    <submittedName>
        <fullName evidence="10">Copper-binding protein</fullName>
    </submittedName>
</protein>
<feature type="transmembrane region" description="Helical" evidence="7">
    <location>
        <begin position="437"/>
        <end position="458"/>
    </location>
</feature>
<dbReference type="InterPro" id="IPR017937">
    <property type="entry name" value="Thioredoxin_CS"/>
</dbReference>
<evidence type="ECO:0000259" key="9">
    <source>
        <dbReference type="Pfam" id="PF11412"/>
    </source>
</evidence>
<evidence type="ECO:0000256" key="2">
    <source>
        <dbReference type="ARBA" id="ARBA00022692"/>
    </source>
</evidence>
<proteinExistence type="predicted"/>
<feature type="transmembrane region" description="Helical" evidence="7">
    <location>
        <begin position="619"/>
        <end position="638"/>
    </location>
</feature>
<dbReference type="CDD" id="cd02953">
    <property type="entry name" value="DsbDgamma"/>
    <property type="match status" value="1"/>
</dbReference>
<evidence type="ECO:0000256" key="6">
    <source>
        <dbReference type="ARBA" id="ARBA00023284"/>
    </source>
</evidence>
<sequence>MGTVNGAVTCSWLALNTPSSYPCLPDNFPGITVVIKRILALLMLILLPHMVQAAPAESNWQDEEFASVRVLSARDGVQNMHILRLGLEFALQPHWKVYWRSAGDAGFPPTIKWDGSANIDETNINMLWPAPFRFSIFGLETFGYQDRVIFPIDVPVQNNNEPVSLKLAVDYLACSDICVPATANLTLDLPADRGEISSHAHEIEKFAAKVPLTGANLPLGVSSIWESRKDKDSFLNVALHDIPEGVTPDILVEGKPTDSFGAPVATGQNLQGAPIYQLAIHNNAKAESFAGRDVTVTVLAGDLAIEQPATIGDAPADGMVSGTANAMPATTAAPNAPNASTAKTGFVSSSQTAWWVIGGLALLGGLILNVMPCVLPVLSIKVMGAIHLSAQDRKGTRRGFLASAAGIMVSFWIIAGALAILKLAGGSIGWGIQFQHPLFLTTMTIIVVLFACNMFGLFEISANRLNDMANDAIDQQNIRTGSAGKQSMGGHFLTGMFATLLATPCSAPFLGTAVGFALAGSVFDIFWVFSLLGIGFSLPYLLIAARPEIARLLPRPGRWMAIVKFVLGLALVGTAIWLLSVLANQIGTNGAIAVGIGLALASGLIWWRHKTTNERRKPMLAGIATLAVLAALFAPGFARPPAHVTPVTNTTASNSKDEGALPWQPFAPEKIDTLVAEGKTVLVDITADWCVTCQVNKRLVIDTDDVRPALLAENVVLMQGDWTRPNPEIAAFLAKYDRYGIPFNAIYGPKAPDGILLSELLSKDQVISGLNAAQATSGLAN</sequence>
<keyword evidence="4 7" id="KW-1133">Transmembrane helix</keyword>
<dbReference type="EMBL" id="CP024199">
    <property type="protein sequence ID" value="AUG54161.1"/>
    <property type="molecule type" value="Genomic_DNA"/>
</dbReference>
<evidence type="ECO:0000256" key="5">
    <source>
        <dbReference type="ARBA" id="ARBA00023136"/>
    </source>
</evidence>
<keyword evidence="11" id="KW-1185">Reference proteome</keyword>
<dbReference type="InterPro" id="IPR028250">
    <property type="entry name" value="DsbDN"/>
</dbReference>
<dbReference type="PROSITE" id="PS00194">
    <property type="entry name" value="THIOREDOXIN_1"/>
    <property type="match status" value="1"/>
</dbReference>
<accession>A0ABM6QC57</accession>
<dbReference type="Proteomes" id="UP000233458">
    <property type="component" value="Chromosome"/>
</dbReference>
<feature type="transmembrane region" description="Helical" evidence="7">
    <location>
        <begin position="557"/>
        <end position="580"/>
    </location>
</feature>
<dbReference type="Pfam" id="PF11412">
    <property type="entry name" value="DsbD_N"/>
    <property type="match status" value="1"/>
</dbReference>
<feature type="domain" description="Thiol:disulfide interchange protein DsbD N-terminal" evidence="9">
    <location>
        <begin position="84"/>
        <end position="187"/>
    </location>
</feature>
<feature type="domain" description="Cytochrome C biogenesis protein transmembrane" evidence="8">
    <location>
        <begin position="355"/>
        <end position="580"/>
    </location>
</feature>
<feature type="transmembrane region" description="Helical" evidence="7">
    <location>
        <begin position="525"/>
        <end position="545"/>
    </location>
</feature>
<evidence type="ECO:0000259" key="8">
    <source>
        <dbReference type="Pfam" id="PF02683"/>
    </source>
</evidence>
<keyword evidence="5 7" id="KW-0472">Membrane</keyword>
<dbReference type="InterPro" id="IPR035671">
    <property type="entry name" value="DsbD_gamma"/>
</dbReference>
<dbReference type="InterPro" id="IPR036249">
    <property type="entry name" value="Thioredoxin-like_sf"/>
</dbReference>
<dbReference type="PANTHER" id="PTHR32234">
    <property type="entry name" value="THIOL:DISULFIDE INTERCHANGE PROTEIN DSBD"/>
    <property type="match status" value="1"/>
</dbReference>
<comment type="subcellular location">
    <subcellularLocation>
        <location evidence="1">Membrane</location>
        <topology evidence="1">Multi-pass membrane protein</topology>
    </subcellularLocation>
</comment>
<keyword evidence="3" id="KW-0201">Cytochrome c-type biogenesis</keyword>
<feature type="transmembrane region" description="Helical" evidence="7">
    <location>
        <begin position="586"/>
        <end position="607"/>
    </location>
</feature>
<dbReference type="Gene3D" id="3.40.30.10">
    <property type="entry name" value="Glutaredoxin"/>
    <property type="match status" value="1"/>
</dbReference>
<feature type="transmembrane region" description="Helical" evidence="7">
    <location>
        <begin position="399"/>
        <end position="425"/>
    </location>
</feature>
<evidence type="ECO:0000313" key="10">
    <source>
        <dbReference type="EMBL" id="AUG54161.1"/>
    </source>
</evidence>
<keyword evidence="2 7" id="KW-0812">Transmembrane</keyword>
<gene>
    <name evidence="10" type="ORF">CSC3H3_16610</name>
</gene>
<feature type="transmembrane region" description="Helical" evidence="7">
    <location>
        <begin position="492"/>
        <end position="519"/>
    </location>
</feature>
<evidence type="ECO:0000256" key="3">
    <source>
        <dbReference type="ARBA" id="ARBA00022748"/>
    </source>
</evidence>
<organism evidence="10 11">
    <name type="scientific">Thalassospira marina</name>
    <dbReference type="NCBI Taxonomy" id="2048283"/>
    <lineage>
        <taxon>Bacteria</taxon>
        <taxon>Pseudomonadati</taxon>
        <taxon>Pseudomonadota</taxon>
        <taxon>Alphaproteobacteria</taxon>
        <taxon>Rhodospirillales</taxon>
        <taxon>Thalassospiraceae</taxon>
        <taxon>Thalassospira</taxon>
    </lineage>
</organism>